<keyword evidence="4" id="KW-1185">Reference proteome</keyword>
<dbReference type="PROSITE" id="PS50164">
    <property type="entry name" value="GIY_YIG"/>
    <property type="match status" value="1"/>
</dbReference>
<dbReference type="CDD" id="cd10439">
    <property type="entry name" value="GIY-YIG_COG3410"/>
    <property type="match status" value="1"/>
</dbReference>
<gene>
    <name evidence="2" type="ORF">CHO01_37830</name>
    <name evidence="3" type="ORF">HNR08_000298</name>
</gene>
<accession>A0A511FJV3</accession>
<evidence type="ECO:0000313" key="3">
    <source>
        <dbReference type="EMBL" id="MBB5471562.1"/>
    </source>
</evidence>
<dbReference type="SUPFAM" id="SSF52540">
    <property type="entry name" value="P-loop containing nucleoside triphosphate hydrolases"/>
    <property type="match status" value="1"/>
</dbReference>
<dbReference type="InterPro" id="IPR018647">
    <property type="entry name" value="SLFN_3-like_DNA/RNA_helicase"/>
</dbReference>
<organism evidence="2 4">
    <name type="scientific">Cellulomonas hominis</name>
    <dbReference type="NCBI Taxonomy" id="156981"/>
    <lineage>
        <taxon>Bacteria</taxon>
        <taxon>Bacillati</taxon>
        <taxon>Actinomycetota</taxon>
        <taxon>Actinomycetes</taxon>
        <taxon>Micrococcales</taxon>
        <taxon>Cellulomonadaceae</taxon>
        <taxon>Cellulomonas</taxon>
    </lineage>
</organism>
<dbReference type="AlphaFoldDB" id="A0A511FJV3"/>
<dbReference type="InterPro" id="IPR000305">
    <property type="entry name" value="GIY-YIG_endonuc"/>
</dbReference>
<evidence type="ECO:0000313" key="5">
    <source>
        <dbReference type="Proteomes" id="UP000564629"/>
    </source>
</evidence>
<dbReference type="EMBL" id="BJVQ01000096">
    <property type="protein sequence ID" value="GEL48667.1"/>
    <property type="molecule type" value="Genomic_DNA"/>
</dbReference>
<evidence type="ECO:0000313" key="2">
    <source>
        <dbReference type="EMBL" id="GEL48667.1"/>
    </source>
</evidence>
<proteinExistence type="predicted"/>
<evidence type="ECO:0000259" key="1">
    <source>
        <dbReference type="PROSITE" id="PS50164"/>
    </source>
</evidence>
<dbReference type="Proteomes" id="UP000321723">
    <property type="component" value="Unassembled WGS sequence"/>
</dbReference>
<dbReference type="InterPro" id="IPR027417">
    <property type="entry name" value="P-loop_NTPase"/>
</dbReference>
<dbReference type="EMBL" id="JACHDN010000001">
    <property type="protein sequence ID" value="MBB5471562.1"/>
    <property type="molecule type" value="Genomic_DNA"/>
</dbReference>
<dbReference type="RefSeq" id="WP_146840651.1">
    <property type="nucleotide sequence ID" value="NZ_BJVQ01000096.1"/>
</dbReference>
<sequence length="576" mass="64926">MTSSRVRHFPFRNDHVALLPGLDPRFANWPVVYTLNDTREVYVGESRNVAARMKQHRDSTAKQHLREARVIVHERFNKSACLDLESYLIRLFAGDGRYRVLNRNDGVTDADYFDREAYRTAFAEIVDELRAAGVFDHTVAEIENSDLFKLSPFKALTPDQAIALEDIVEGLLTDLGSDRETTSVVSGDPGTGKTVVAIYLLKLLRDIAAADPGEVVTDSVFAEHFTADNAERLRGLRIALVVPQQSLRSTIQKVFAKTPGLHPSMVLTPFEVGDAAEQFDLLIVDETHRLTQRANQASGVLNTKYRDITERLFGADDVDRTQLDWIREKSRHRIFLLDSAQRVRPADLPTATLAGLVERTPRDRRFTLRSQMRVAGGADYVDHVRRMLAPRPDPDLAPRTFPGYELALFEDLGALRARLAQRDSEHGLARLVAGYAWPWRSRRDPSAADIRIDGIELQWNRTATDWISSPGSVHEVGSVHTVQGYDLNYTGVIIGPDLRFDVGRGRMVFDRASYHDRKGKENNPVLQKVYTDEDLLELVCNIYAVLLTRGMRGTYVYACDPGMRAYLRRLLPLATG</sequence>
<feature type="domain" description="GIY-YIG" evidence="1">
    <location>
        <begin position="28"/>
        <end position="100"/>
    </location>
</feature>
<dbReference type="Gene3D" id="3.40.50.300">
    <property type="entry name" value="P-loop containing nucleotide triphosphate hydrolases"/>
    <property type="match status" value="1"/>
</dbReference>
<dbReference type="Pfam" id="PF09848">
    <property type="entry name" value="SLFN-g3_helicase"/>
    <property type="match status" value="1"/>
</dbReference>
<dbReference type="Proteomes" id="UP000564629">
    <property type="component" value="Unassembled WGS sequence"/>
</dbReference>
<dbReference type="OrthoDB" id="3193269at2"/>
<reference evidence="2 4" key="1">
    <citation type="submission" date="2019-07" db="EMBL/GenBank/DDBJ databases">
        <title>Whole genome shotgun sequence of Cellulomonas hominis NBRC 16055.</title>
        <authorList>
            <person name="Hosoyama A."/>
            <person name="Uohara A."/>
            <person name="Ohji S."/>
            <person name="Ichikawa N."/>
        </authorList>
    </citation>
    <scope>NUCLEOTIDE SEQUENCE [LARGE SCALE GENOMIC DNA]</scope>
    <source>
        <strain evidence="2 4">NBRC 16055</strain>
    </source>
</reference>
<evidence type="ECO:0000313" key="4">
    <source>
        <dbReference type="Proteomes" id="UP000321723"/>
    </source>
</evidence>
<reference evidence="3 5" key="2">
    <citation type="submission" date="2020-08" db="EMBL/GenBank/DDBJ databases">
        <title>Sequencing the genomes of 1000 actinobacteria strains.</title>
        <authorList>
            <person name="Klenk H.-P."/>
        </authorList>
    </citation>
    <scope>NUCLEOTIDE SEQUENCE [LARGE SCALE GENOMIC DNA]</scope>
    <source>
        <strain evidence="3 5">DSM 9581</strain>
    </source>
</reference>
<protein>
    <recommendedName>
        <fullName evidence="1">GIY-YIG domain-containing protein</fullName>
    </recommendedName>
</protein>
<name>A0A511FJV3_9CELL</name>
<dbReference type="Pfam" id="PF01541">
    <property type="entry name" value="GIY-YIG"/>
    <property type="match status" value="1"/>
</dbReference>
<comment type="caution">
    <text evidence="2">The sequence shown here is derived from an EMBL/GenBank/DDBJ whole genome shotgun (WGS) entry which is preliminary data.</text>
</comment>